<comment type="caution">
    <text evidence="1">The sequence shown here is derived from an EMBL/GenBank/DDBJ whole genome shotgun (WGS) entry which is preliminary data.</text>
</comment>
<protein>
    <submittedName>
        <fullName evidence="1">Uncharacterized protein</fullName>
    </submittedName>
</protein>
<proteinExistence type="predicted"/>
<organism evidence="1 2">
    <name type="scientific">Blastopirellula marina</name>
    <dbReference type="NCBI Taxonomy" id="124"/>
    <lineage>
        <taxon>Bacteria</taxon>
        <taxon>Pseudomonadati</taxon>
        <taxon>Planctomycetota</taxon>
        <taxon>Planctomycetia</taxon>
        <taxon>Pirellulales</taxon>
        <taxon>Pirellulaceae</taxon>
        <taxon>Blastopirellula</taxon>
    </lineage>
</organism>
<dbReference type="Proteomes" id="UP000237819">
    <property type="component" value="Unassembled WGS sequence"/>
</dbReference>
<reference evidence="1 2" key="1">
    <citation type="submission" date="2018-02" db="EMBL/GenBank/DDBJ databases">
        <title>Comparative genomes isolates from brazilian mangrove.</title>
        <authorList>
            <person name="Araujo J.E."/>
            <person name="Taketani R.G."/>
            <person name="Silva M.C.P."/>
            <person name="Loureco M.V."/>
            <person name="Andreote F.D."/>
        </authorList>
    </citation>
    <scope>NUCLEOTIDE SEQUENCE [LARGE SCALE GENOMIC DNA]</scope>
    <source>
        <strain evidence="1 2">Nap-Phe MGV</strain>
    </source>
</reference>
<gene>
    <name evidence="1" type="ORF">C5Y93_15315</name>
</gene>
<dbReference type="OrthoDB" id="9005521at2"/>
<dbReference type="AlphaFoldDB" id="A0A2S8GLM8"/>
<dbReference type="InterPro" id="IPR025680">
    <property type="entry name" value="DddI"/>
</dbReference>
<dbReference type="RefSeq" id="WP_105336300.1">
    <property type="nucleotide sequence ID" value="NZ_PUHZ01000015.1"/>
</dbReference>
<dbReference type="EMBL" id="PUHZ01000015">
    <property type="protein sequence ID" value="PQO45320.1"/>
    <property type="molecule type" value="Genomic_DNA"/>
</dbReference>
<name>A0A2S8GLM8_9BACT</name>
<dbReference type="Pfam" id="PF14430">
    <property type="entry name" value="Imm1"/>
    <property type="match status" value="1"/>
</dbReference>
<evidence type="ECO:0000313" key="2">
    <source>
        <dbReference type="Proteomes" id="UP000237819"/>
    </source>
</evidence>
<accession>A0A2S8GLM8</accession>
<evidence type="ECO:0000313" key="1">
    <source>
        <dbReference type="EMBL" id="PQO45320.1"/>
    </source>
</evidence>
<sequence length="152" mass="16447">MTTDLFVTYLLVDDVRDPPPSQQPDAGVVRSPSWSAITEAIDRLDGEKVRMVVLGESEPDPDTGMPYGGRGLVVGGGGANGLYVCLGGEDDPDALYRLMNNSSPEEQSVEVMCGEVTTYHPRFCVDRSTMLQAVSCFARTGQLDPALTWKCE</sequence>